<dbReference type="GO" id="GO:0008412">
    <property type="term" value="F:4-hydroxybenzoate polyprenyltransferase activity"/>
    <property type="evidence" value="ECO:0007669"/>
    <property type="project" value="UniProtKB-EC"/>
</dbReference>
<proteinExistence type="inferred from homology"/>
<feature type="transmembrane region" description="Helical" evidence="10">
    <location>
        <begin position="244"/>
        <end position="269"/>
    </location>
</feature>
<dbReference type="PANTHER" id="PTHR11048:SF28">
    <property type="entry name" value="4-HYDROXYBENZOATE POLYPRENYLTRANSFERASE, MITOCHONDRIAL"/>
    <property type="match status" value="1"/>
</dbReference>
<dbReference type="FunFam" id="1.20.120.1780:FF:000001">
    <property type="entry name" value="4-hydroxybenzoate octaprenyltransferase"/>
    <property type="match status" value="1"/>
</dbReference>
<comment type="catalytic activity">
    <reaction evidence="10">
        <text>an all-trans-polyprenyl diphosphate + 4-hydroxybenzoate = a 4-hydroxy-3-(all-trans-polyprenyl)benzoate + diphosphate</text>
        <dbReference type="Rhea" id="RHEA:44504"/>
        <dbReference type="Rhea" id="RHEA-COMP:9514"/>
        <dbReference type="Rhea" id="RHEA-COMP:9564"/>
        <dbReference type="ChEBI" id="CHEBI:17879"/>
        <dbReference type="ChEBI" id="CHEBI:33019"/>
        <dbReference type="ChEBI" id="CHEBI:58914"/>
        <dbReference type="ChEBI" id="CHEBI:78396"/>
        <dbReference type="EC" id="2.5.1.39"/>
    </reaction>
</comment>
<dbReference type="InterPro" id="IPR039653">
    <property type="entry name" value="Prenyltransferase"/>
</dbReference>
<evidence type="ECO:0000256" key="7">
    <source>
        <dbReference type="ARBA" id="ARBA00022989"/>
    </source>
</evidence>
<feature type="transmembrane region" description="Helical" evidence="10">
    <location>
        <begin position="289"/>
        <end position="307"/>
    </location>
</feature>
<dbReference type="CDD" id="cd13959">
    <property type="entry name" value="PT_UbiA_COQ2"/>
    <property type="match status" value="1"/>
</dbReference>
<dbReference type="PANTHER" id="PTHR11048">
    <property type="entry name" value="PRENYLTRANSFERASES"/>
    <property type="match status" value="1"/>
</dbReference>
<dbReference type="PROSITE" id="PS00943">
    <property type="entry name" value="UBIA"/>
    <property type="match status" value="1"/>
</dbReference>
<evidence type="ECO:0000256" key="9">
    <source>
        <dbReference type="ARBA" id="ARBA00023229"/>
    </source>
</evidence>
<keyword evidence="5 10" id="KW-0808">Transferase</keyword>
<keyword evidence="6 10" id="KW-0812">Transmembrane</keyword>
<dbReference type="EMBL" id="BMAW01071994">
    <property type="protein sequence ID" value="GFT80719.1"/>
    <property type="molecule type" value="Genomic_DNA"/>
</dbReference>
<evidence type="ECO:0000256" key="6">
    <source>
        <dbReference type="ARBA" id="ARBA00022692"/>
    </source>
</evidence>
<comment type="similarity">
    <text evidence="4 10">Belongs to the UbiA prenyltransferase family.</text>
</comment>
<comment type="caution">
    <text evidence="11">The sequence shown here is derived from an EMBL/GenBank/DDBJ whole genome shotgun (WGS) entry which is preliminary data.</text>
</comment>
<keyword evidence="9 10" id="KW-0414">Isoprene biosynthesis</keyword>
<comment type="function">
    <text evidence="10">Catalyzes the prenylation of para-hydroxybenzoate (PHB) with an all-trans polyprenyl group. Mediates the second step in the final reaction sequence of coenzyme Q (CoQ) biosynthesis, which is the condensation of the polyisoprenoid side chain with PHB, generating the first membrane-bound Q intermediate.</text>
</comment>
<dbReference type="Gene3D" id="1.20.120.1780">
    <property type="entry name" value="UbiA prenyltransferase"/>
    <property type="match status" value="1"/>
</dbReference>
<keyword evidence="10" id="KW-0999">Mitochondrion inner membrane</keyword>
<feature type="transmembrane region" description="Helical" evidence="10">
    <location>
        <begin position="158"/>
        <end position="176"/>
    </location>
</feature>
<keyword evidence="10" id="KW-0831">Ubiquinone biosynthesis</keyword>
<dbReference type="GO" id="GO:0005743">
    <property type="term" value="C:mitochondrial inner membrane"/>
    <property type="evidence" value="ECO:0007669"/>
    <property type="project" value="UniProtKB-SubCell"/>
</dbReference>
<comment type="cofactor">
    <cofactor evidence="1 10">
        <name>Mg(2+)</name>
        <dbReference type="ChEBI" id="CHEBI:18420"/>
    </cofactor>
</comment>
<evidence type="ECO:0000313" key="12">
    <source>
        <dbReference type="Proteomes" id="UP000887013"/>
    </source>
</evidence>
<evidence type="ECO:0000256" key="8">
    <source>
        <dbReference type="ARBA" id="ARBA00023136"/>
    </source>
</evidence>
<feature type="transmembrane region" description="Helical" evidence="10">
    <location>
        <begin position="188"/>
        <end position="206"/>
    </location>
</feature>
<dbReference type="GO" id="GO:0006744">
    <property type="term" value="P:ubiquinone biosynthetic process"/>
    <property type="evidence" value="ECO:0007669"/>
    <property type="project" value="UniProtKB-UniRule"/>
</dbReference>
<evidence type="ECO:0000256" key="1">
    <source>
        <dbReference type="ARBA" id="ARBA00001946"/>
    </source>
</evidence>
<dbReference type="GO" id="GO:0008299">
    <property type="term" value="P:isoprenoid biosynthetic process"/>
    <property type="evidence" value="ECO:0007669"/>
    <property type="project" value="UniProtKB-UniRule"/>
</dbReference>
<keyword evidence="7 10" id="KW-1133">Transmembrane helix</keyword>
<dbReference type="InterPro" id="IPR006370">
    <property type="entry name" value="HB_polyprenyltransferase-like"/>
</dbReference>
<dbReference type="InterPro" id="IPR044878">
    <property type="entry name" value="UbiA_sf"/>
</dbReference>
<dbReference type="AlphaFoldDB" id="A0A8X6PNX9"/>
<dbReference type="NCBIfam" id="TIGR01474">
    <property type="entry name" value="ubiA_proteo"/>
    <property type="match status" value="1"/>
</dbReference>
<keyword evidence="10" id="KW-0496">Mitochondrion</keyword>
<dbReference type="Pfam" id="PF01040">
    <property type="entry name" value="UbiA"/>
    <property type="match status" value="1"/>
</dbReference>
<name>A0A8X6PNX9_NEPPI</name>
<evidence type="ECO:0000256" key="4">
    <source>
        <dbReference type="ARBA" id="ARBA00005985"/>
    </source>
</evidence>
<evidence type="ECO:0000313" key="11">
    <source>
        <dbReference type="EMBL" id="GFT80719.1"/>
    </source>
</evidence>
<dbReference type="Gene3D" id="1.10.357.140">
    <property type="entry name" value="UbiA prenyltransferase"/>
    <property type="match status" value="1"/>
</dbReference>
<evidence type="ECO:0000256" key="2">
    <source>
        <dbReference type="ARBA" id="ARBA00004141"/>
    </source>
</evidence>
<dbReference type="OrthoDB" id="6417860at2759"/>
<organism evidence="11 12">
    <name type="scientific">Nephila pilipes</name>
    <name type="common">Giant wood spider</name>
    <name type="synonym">Nephila maculata</name>
    <dbReference type="NCBI Taxonomy" id="299642"/>
    <lineage>
        <taxon>Eukaryota</taxon>
        <taxon>Metazoa</taxon>
        <taxon>Ecdysozoa</taxon>
        <taxon>Arthropoda</taxon>
        <taxon>Chelicerata</taxon>
        <taxon>Arachnida</taxon>
        <taxon>Araneae</taxon>
        <taxon>Araneomorphae</taxon>
        <taxon>Entelegynae</taxon>
        <taxon>Araneoidea</taxon>
        <taxon>Nephilidae</taxon>
        <taxon>Nephila</taxon>
    </lineage>
</organism>
<dbReference type="InterPro" id="IPR030470">
    <property type="entry name" value="UbiA_prenylTrfase_CS"/>
</dbReference>
<reference evidence="11" key="1">
    <citation type="submission" date="2020-08" db="EMBL/GenBank/DDBJ databases">
        <title>Multicomponent nature underlies the extraordinary mechanical properties of spider dragline silk.</title>
        <authorList>
            <person name="Kono N."/>
            <person name="Nakamura H."/>
            <person name="Mori M."/>
            <person name="Yoshida Y."/>
            <person name="Ohtoshi R."/>
            <person name="Malay A.D."/>
            <person name="Moran D.A.P."/>
            <person name="Tomita M."/>
            <person name="Numata K."/>
            <person name="Arakawa K."/>
        </authorList>
    </citation>
    <scope>NUCLEOTIDE SEQUENCE</scope>
</reference>
<accession>A0A8X6PNX9</accession>
<dbReference type="InterPro" id="IPR000537">
    <property type="entry name" value="UbiA_prenyltransferase"/>
</dbReference>
<keyword evidence="8 10" id="KW-0472">Membrane</keyword>
<gene>
    <name evidence="11" type="primary">coq-2</name>
    <name evidence="11" type="ORF">NPIL_517201</name>
</gene>
<comment type="subcellular location">
    <subcellularLocation>
        <location evidence="2">Membrane</location>
        <topology evidence="2">Multi-pass membrane protein</topology>
    </subcellularLocation>
    <subcellularLocation>
        <location evidence="10">Mitochondrion inner membrane</location>
        <topology evidence="10">Multi-pass membrane protein</topology>
        <orientation evidence="10">Matrix side</orientation>
    </subcellularLocation>
</comment>
<feature type="transmembrane region" description="Helical" evidence="10">
    <location>
        <begin position="114"/>
        <end position="131"/>
    </location>
</feature>
<dbReference type="FunFam" id="1.10.357.140:FF:000008">
    <property type="entry name" value="4-hydroxybenzoate octaprenyltransferase"/>
    <property type="match status" value="1"/>
</dbReference>
<evidence type="ECO:0000256" key="5">
    <source>
        <dbReference type="ARBA" id="ARBA00022679"/>
    </source>
</evidence>
<dbReference type="EC" id="2.5.1.39" evidence="10"/>
<comment type="pathway">
    <text evidence="10">Cofactor biosynthesis; ubiquinone biosynthesis.</text>
</comment>
<protein>
    <recommendedName>
        <fullName evidence="10">4-hydroxybenzoate polyprenyltransferase, mitochondrial</fullName>
        <shortName evidence="10">4-HB polyprenyltransferase</shortName>
        <ecNumber evidence="10">2.5.1.39</ecNumber>
    </recommendedName>
    <alternativeName>
        <fullName evidence="10">Para-hydroxybenzoate--polyprenyltransferase</fullName>
        <shortName evidence="10">PHB:PPT</shortName>
        <shortName evidence="10">PHB:polyprenyltransferase</shortName>
    </alternativeName>
</protein>
<comment type="pathway">
    <text evidence="3">Secondary metabolite biosynthesis.</text>
</comment>
<sequence>MEGKVFNKNVAVSDVKLSKDLKKADVYIVLSSLNIQVADYLDPEKRRTGDPSENNCDINTVVNEMNQSAWSIRAFLMRPAGCIINDIFDRKIDAHVERTKYRPLASGALNIKQALALLSLLLSIALVILLLTNKTTLILGIISMCMIATYPLLKRYVWWPQLFLGFTFNMGSLMGWTAVKNQISIEPILFYAGCVFWTLSYDTIYAHQDKKDDEKLGMKSTALYFGDTTKSWLKRFYLTSLMTWLYAGILSSLNNIFYIALLAVGFIFHRQYKNFNPDDPSQCMSIFKNNSYIGLLLFFGILLDRIIT</sequence>
<keyword evidence="12" id="KW-1185">Reference proteome</keyword>
<dbReference type="HAMAP" id="MF_01635">
    <property type="entry name" value="UbiA"/>
    <property type="match status" value="1"/>
</dbReference>
<evidence type="ECO:0000256" key="10">
    <source>
        <dbReference type="HAMAP-Rule" id="MF_03189"/>
    </source>
</evidence>
<dbReference type="Proteomes" id="UP000887013">
    <property type="component" value="Unassembled WGS sequence"/>
</dbReference>
<evidence type="ECO:0000256" key="3">
    <source>
        <dbReference type="ARBA" id="ARBA00005179"/>
    </source>
</evidence>